<name>A0A242N3C0_CABSO</name>
<sequence>MSPDVTEFVPQRRTPGARTLPLGVTPRHLFERDYFADSFYSSSRCHAAVRD</sequence>
<evidence type="ECO:0000313" key="2">
    <source>
        <dbReference type="Proteomes" id="UP000195221"/>
    </source>
</evidence>
<comment type="caution">
    <text evidence="1">The sequence shown here is derived from an EMBL/GenBank/DDBJ whole genome shotgun (WGS) entry which is preliminary data.</text>
</comment>
<gene>
    <name evidence="1" type="ORF">PAMC26577_05880</name>
</gene>
<accession>A0A242N3C0</accession>
<dbReference type="Proteomes" id="UP000195221">
    <property type="component" value="Unassembled WGS sequence"/>
</dbReference>
<evidence type="ECO:0000313" key="1">
    <source>
        <dbReference type="EMBL" id="OTP78161.1"/>
    </source>
</evidence>
<dbReference type="EMBL" id="NBTZ01000026">
    <property type="protein sequence ID" value="OTP78161.1"/>
    <property type="molecule type" value="Genomic_DNA"/>
</dbReference>
<reference evidence="1 2" key="1">
    <citation type="submission" date="2017-03" db="EMBL/GenBank/DDBJ databases">
        <title>Genome analysis of strain PAMC 26577.</title>
        <authorList>
            <person name="Oh H.-M."/>
            <person name="Yang J.-A."/>
        </authorList>
    </citation>
    <scope>NUCLEOTIDE SEQUENCE [LARGE SCALE GENOMIC DNA]</scope>
    <source>
        <strain evidence="1 2">PAMC 26577</strain>
    </source>
</reference>
<proteinExistence type="predicted"/>
<dbReference type="AlphaFoldDB" id="A0A242N3C0"/>
<protein>
    <submittedName>
        <fullName evidence="1">Uncharacterized protein</fullName>
    </submittedName>
</protein>
<organism evidence="1 2">
    <name type="scientific">Caballeronia sordidicola</name>
    <name type="common">Burkholderia sordidicola</name>
    <dbReference type="NCBI Taxonomy" id="196367"/>
    <lineage>
        <taxon>Bacteria</taxon>
        <taxon>Pseudomonadati</taxon>
        <taxon>Pseudomonadota</taxon>
        <taxon>Betaproteobacteria</taxon>
        <taxon>Burkholderiales</taxon>
        <taxon>Burkholderiaceae</taxon>
        <taxon>Caballeronia</taxon>
    </lineage>
</organism>